<dbReference type="Proteomes" id="UP000291269">
    <property type="component" value="Unassembled WGS sequence"/>
</dbReference>
<organism evidence="1 2">
    <name type="scientific">Candidatus Borkfalkia ceftriaxoniphila</name>
    <dbReference type="NCBI Taxonomy" id="2508949"/>
    <lineage>
        <taxon>Bacteria</taxon>
        <taxon>Bacillati</taxon>
        <taxon>Bacillota</taxon>
        <taxon>Clostridia</taxon>
        <taxon>Christensenellales</taxon>
        <taxon>Christensenellaceae</taxon>
        <taxon>Candidatus Borkfalkia</taxon>
    </lineage>
</organism>
<keyword evidence="2" id="KW-1185">Reference proteome</keyword>
<reference evidence="1 2" key="1">
    <citation type="journal article" date="2019" name="Gut">
        <title>Antibiotics-induced monodominance of a novel gut bacterial order.</title>
        <authorList>
            <person name="Hildebrand F."/>
            <person name="Moitinho-Silva L."/>
            <person name="Blasche S."/>
            <person name="Jahn M.T."/>
            <person name="Gossmann T.I."/>
            <person name="Heuerta-Cepas J."/>
            <person name="Hercog R."/>
            <person name="Luetge M."/>
            <person name="Bahram M."/>
            <person name="Pryszlak A."/>
            <person name="Alves R.J."/>
            <person name="Waszak S.M."/>
            <person name="Zhu A."/>
            <person name="Ye L."/>
            <person name="Costea P.I."/>
            <person name="Aalvink S."/>
            <person name="Belzer C."/>
            <person name="Forslund S.K."/>
            <person name="Sunagawa S."/>
            <person name="Hentschel U."/>
            <person name="Merten C."/>
            <person name="Patil K.R."/>
            <person name="Benes V."/>
            <person name="Bork P."/>
        </authorList>
    </citation>
    <scope>NUCLEOTIDE SEQUENCE [LARGE SCALE GENOMIC DNA]</scope>
    <source>
        <strain evidence="1 2">HDS1380</strain>
    </source>
</reference>
<proteinExistence type="predicted"/>
<sequence length="117" mass="13332">MEKQIKVERETYEKNEKTYYSYFIKGTVRGKDARVLIVPPDNGGYKVLDIVFGAEMEAELVLKPYEITDENTGKVIKGNTYAVHTQDEDGTEYECAVKPFRASDKTLLNMLLNKKSA</sequence>
<dbReference type="AlphaFoldDB" id="A0A4Q2KC96"/>
<dbReference type="RefSeq" id="WP_129224442.1">
    <property type="nucleotide sequence ID" value="NZ_SDOZ01000002.1"/>
</dbReference>
<protein>
    <submittedName>
        <fullName evidence="1">Uncharacterized protein</fullName>
    </submittedName>
</protein>
<evidence type="ECO:0000313" key="1">
    <source>
        <dbReference type="EMBL" id="RXZ61609.1"/>
    </source>
</evidence>
<name>A0A4Q2KC96_9FIRM</name>
<gene>
    <name evidence="1" type="ORF">ESZ91_04225</name>
</gene>
<dbReference type="EMBL" id="SDOZ01000002">
    <property type="protein sequence ID" value="RXZ61609.1"/>
    <property type="molecule type" value="Genomic_DNA"/>
</dbReference>
<accession>A0A4Q2KC96</accession>
<evidence type="ECO:0000313" key="2">
    <source>
        <dbReference type="Proteomes" id="UP000291269"/>
    </source>
</evidence>
<comment type="caution">
    <text evidence="1">The sequence shown here is derived from an EMBL/GenBank/DDBJ whole genome shotgun (WGS) entry which is preliminary data.</text>
</comment>